<dbReference type="InterPro" id="IPR008030">
    <property type="entry name" value="NmrA-like"/>
</dbReference>
<organism evidence="4 5">
    <name type="scientific">Mycena rosella</name>
    <name type="common">Pink bonnet</name>
    <name type="synonym">Agaricus rosellus</name>
    <dbReference type="NCBI Taxonomy" id="1033263"/>
    <lineage>
        <taxon>Eukaryota</taxon>
        <taxon>Fungi</taxon>
        <taxon>Dikarya</taxon>
        <taxon>Basidiomycota</taxon>
        <taxon>Agaricomycotina</taxon>
        <taxon>Agaricomycetes</taxon>
        <taxon>Agaricomycetidae</taxon>
        <taxon>Agaricales</taxon>
        <taxon>Marasmiineae</taxon>
        <taxon>Mycenaceae</taxon>
        <taxon>Mycena</taxon>
    </lineage>
</organism>
<keyword evidence="1" id="KW-0521">NADP</keyword>
<gene>
    <name evidence="4" type="ORF">B0H17DRAFT_1175307</name>
</gene>
<keyword evidence="5" id="KW-1185">Reference proteome</keyword>
<dbReference type="InterPro" id="IPR051609">
    <property type="entry name" value="NmrA/Isoflavone_reductase-like"/>
</dbReference>
<feature type="domain" description="NmrA-like" evidence="3">
    <location>
        <begin position="3"/>
        <end position="240"/>
    </location>
</feature>
<name>A0AAD7GUH1_MYCRO</name>
<proteinExistence type="predicted"/>
<reference evidence="4" key="1">
    <citation type="submission" date="2023-03" db="EMBL/GenBank/DDBJ databases">
        <title>Massive genome expansion in bonnet fungi (Mycena s.s.) driven by repeated elements and novel gene families across ecological guilds.</title>
        <authorList>
            <consortium name="Lawrence Berkeley National Laboratory"/>
            <person name="Harder C.B."/>
            <person name="Miyauchi S."/>
            <person name="Viragh M."/>
            <person name="Kuo A."/>
            <person name="Thoen E."/>
            <person name="Andreopoulos B."/>
            <person name="Lu D."/>
            <person name="Skrede I."/>
            <person name="Drula E."/>
            <person name="Henrissat B."/>
            <person name="Morin E."/>
            <person name="Kohler A."/>
            <person name="Barry K."/>
            <person name="LaButti K."/>
            <person name="Morin E."/>
            <person name="Salamov A."/>
            <person name="Lipzen A."/>
            <person name="Mereny Z."/>
            <person name="Hegedus B."/>
            <person name="Baldrian P."/>
            <person name="Stursova M."/>
            <person name="Weitz H."/>
            <person name="Taylor A."/>
            <person name="Grigoriev I.V."/>
            <person name="Nagy L.G."/>
            <person name="Martin F."/>
            <person name="Kauserud H."/>
        </authorList>
    </citation>
    <scope>NUCLEOTIDE SEQUENCE</scope>
    <source>
        <strain evidence="4">CBHHK067</strain>
    </source>
</reference>
<dbReference type="GO" id="GO:0016491">
    <property type="term" value="F:oxidoreductase activity"/>
    <property type="evidence" value="ECO:0007669"/>
    <property type="project" value="UniProtKB-KW"/>
</dbReference>
<accession>A0AAD7GUH1</accession>
<sequence>MVKQHVLLLGATGETGGSILNGLLADPESFDVAALVRPTSAKKSQVQDLVRRGVTIRVVDLDGALEDVVGSLAGIDVLINAIGAGGQLAQLTLAMAAKQAGVKRFVPCAFATVAPPGGVMQLRDAKEEIYQLIRRLYLPYTVIDVGYWHQISFPTLPSGRIDYAAVVLNMIEIHAEGTMPTMLTDLRDIGPFVARIIKDPRTLNKFVVAYADVLCENEIFALMEEMSGEVIQRKYVPADAIIDSRARHMATLKVEPDNGAVRFTSIMDDYMYSKYVRGDNTPAYAAYLGYLDARALYPEFRPRSFRDFFAELLEGKGVKPYPALDLAALYQRE</sequence>
<dbReference type="AlphaFoldDB" id="A0AAD7GUH1"/>
<dbReference type="EMBL" id="JARKIE010000008">
    <property type="protein sequence ID" value="KAJ7705455.1"/>
    <property type="molecule type" value="Genomic_DNA"/>
</dbReference>
<comment type="caution">
    <text evidence="4">The sequence shown here is derived from an EMBL/GenBank/DDBJ whole genome shotgun (WGS) entry which is preliminary data.</text>
</comment>
<dbReference type="PANTHER" id="PTHR47706">
    <property type="entry name" value="NMRA-LIKE FAMILY PROTEIN"/>
    <property type="match status" value="1"/>
</dbReference>
<evidence type="ECO:0000259" key="3">
    <source>
        <dbReference type="Pfam" id="PF05368"/>
    </source>
</evidence>
<evidence type="ECO:0000313" key="5">
    <source>
        <dbReference type="Proteomes" id="UP001221757"/>
    </source>
</evidence>
<dbReference type="Gene3D" id="3.90.25.10">
    <property type="entry name" value="UDP-galactose 4-epimerase, domain 1"/>
    <property type="match status" value="1"/>
</dbReference>
<dbReference type="Gene3D" id="3.40.50.720">
    <property type="entry name" value="NAD(P)-binding Rossmann-like Domain"/>
    <property type="match status" value="1"/>
</dbReference>
<dbReference type="Pfam" id="PF05368">
    <property type="entry name" value="NmrA"/>
    <property type="match status" value="1"/>
</dbReference>
<evidence type="ECO:0000256" key="1">
    <source>
        <dbReference type="ARBA" id="ARBA00022857"/>
    </source>
</evidence>
<dbReference type="Proteomes" id="UP001221757">
    <property type="component" value="Unassembled WGS sequence"/>
</dbReference>
<dbReference type="InterPro" id="IPR036291">
    <property type="entry name" value="NAD(P)-bd_dom_sf"/>
</dbReference>
<dbReference type="PANTHER" id="PTHR47706:SF6">
    <property type="entry name" value="NMRA-LIKE FAMILY PROTEIN (AFU_ORTHOLOGUE AFUA_6G00280)"/>
    <property type="match status" value="1"/>
</dbReference>
<evidence type="ECO:0000313" key="4">
    <source>
        <dbReference type="EMBL" id="KAJ7705455.1"/>
    </source>
</evidence>
<protein>
    <submittedName>
        <fullName evidence="4">Isoflavone reductase family protein</fullName>
    </submittedName>
</protein>
<keyword evidence="2" id="KW-0560">Oxidoreductase</keyword>
<dbReference type="SUPFAM" id="SSF51735">
    <property type="entry name" value="NAD(P)-binding Rossmann-fold domains"/>
    <property type="match status" value="1"/>
</dbReference>
<evidence type="ECO:0000256" key="2">
    <source>
        <dbReference type="ARBA" id="ARBA00023002"/>
    </source>
</evidence>